<evidence type="ECO:0000256" key="10">
    <source>
        <dbReference type="RuleBase" id="RU366046"/>
    </source>
</evidence>
<accession>A0A0F4LPY5</accession>
<dbReference type="SUPFAM" id="SSF51735">
    <property type="entry name" value="NAD(P)-binding Rossmann-fold domains"/>
    <property type="match status" value="1"/>
</dbReference>
<evidence type="ECO:0000256" key="3">
    <source>
        <dbReference type="ARBA" id="ARBA00007637"/>
    </source>
</evidence>
<evidence type="ECO:0000256" key="5">
    <source>
        <dbReference type="ARBA" id="ARBA00018569"/>
    </source>
</evidence>
<dbReference type="Pfam" id="PF16363">
    <property type="entry name" value="GDP_Man_Dehyd"/>
    <property type="match status" value="1"/>
</dbReference>
<keyword evidence="7" id="KW-0299">Galactose metabolism</keyword>
<keyword evidence="6 10" id="KW-0520">NAD</keyword>
<name>A0A0F4LPY5_9LACO</name>
<dbReference type="OrthoDB" id="9801785at2"/>
<dbReference type="STRING" id="1218492.JG30_13250"/>
<dbReference type="EMBL" id="JXJQ01000010">
    <property type="protein sequence ID" value="KJY60640.1"/>
    <property type="molecule type" value="Genomic_DNA"/>
</dbReference>
<dbReference type="GO" id="GO:0003978">
    <property type="term" value="F:UDP-glucose 4-epimerase activity"/>
    <property type="evidence" value="ECO:0007669"/>
    <property type="project" value="UniProtKB-UniRule"/>
</dbReference>
<protein>
    <recommendedName>
        <fullName evidence="5 10">UDP-glucose 4-epimerase</fullName>
        <ecNumber evidence="4 10">5.1.3.2</ecNumber>
    </recommendedName>
</protein>
<dbReference type="EC" id="5.1.3.2" evidence="4 10"/>
<evidence type="ECO:0000259" key="11">
    <source>
        <dbReference type="Pfam" id="PF16363"/>
    </source>
</evidence>
<evidence type="ECO:0000256" key="7">
    <source>
        <dbReference type="ARBA" id="ARBA00023144"/>
    </source>
</evidence>
<dbReference type="Gene3D" id="3.90.25.10">
    <property type="entry name" value="UDP-galactose 4-epimerase, domain 1"/>
    <property type="match status" value="1"/>
</dbReference>
<dbReference type="PANTHER" id="PTHR43725:SF53">
    <property type="entry name" value="UDP-ARABINOSE 4-EPIMERASE 1"/>
    <property type="match status" value="1"/>
</dbReference>
<sequence>MTETILVAGGAGYVGSHMVQELINEHYDVVVIDNLSTGHRQAINAQARFYQGDTRDRQFLESVFAQEEITAVIHMDAFSLVPESVQQPLKYFDNNLIGLISLLEAMNKYAIKYLIFSSTAATFGNPVQIPIQDQDPQQPINPYGESKLMMEKIVHWVEQANGLQCVALRYFNAAGALADGSIGEDHRPETHLIPIILRTAAGQQDYVQICGTDYHTPDGTNIRDYVHVMDLAQAHILALKYLQAGNPSCSFNLGSNTGFSVKEILQTAREVTHCAIPAQEAPRRGGDPDILIADNSQAKKILGWHPQYDDIHTIIQTAWTWKQNHPQGYAHK</sequence>
<evidence type="ECO:0000313" key="12">
    <source>
        <dbReference type="EMBL" id="KJY60640.1"/>
    </source>
</evidence>
<dbReference type="PANTHER" id="PTHR43725">
    <property type="entry name" value="UDP-GLUCOSE 4-EPIMERASE"/>
    <property type="match status" value="1"/>
</dbReference>
<proteinExistence type="inferred from homology"/>
<evidence type="ECO:0000256" key="1">
    <source>
        <dbReference type="ARBA" id="ARBA00000083"/>
    </source>
</evidence>
<dbReference type="InterPro" id="IPR005886">
    <property type="entry name" value="UDP_G4E"/>
</dbReference>
<comment type="cofactor">
    <cofactor evidence="2 10">
        <name>NAD(+)</name>
        <dbReference type="ChEBI" id="CHEBI:57540"/>
    </cofactor>
</comment>
<keyword evidence="9 10" id="KW-0119">Carbohydrate metabolism</keyword>
<dbReference type="NCBIfam" id="TIGR01179">
    <property type="entry name" value="galE"/>
    <property type="match status" value="1"/>
</dbReference>
<keyword evidence="13" id="KW-1185">Reference proteome</keyword>
<feature type="domain" description="NAD(P)-binding" evidence="11">
    <location>
        <begin position="6"/>
        <end position="309"/>
    </location>
</feature>
<organism evidence="12 13">
    <name type="scientific">Bombilactobacillus mellifer</name>
    <dbReference type="NCBI Taxonomy" id="1218492"/>
    <lineage>
        <taxon>Bacteria</taxon>
        <taxon>Bacillati</taxon>
        <taxon>Bacillota</taxon>
        <taxon>Bacilli</taxon>
        <taxon>Lactobacillales</taxon>
        <taxon>Lactobacillaceae</taxon>
        <taxon>Bombilactobacillus</taxon>
    </lineage>
</organism>
<dbReference type="Proteomes" id="UP000033558">
    <property type="component" value="Unassembled WGS sequence"/>
</dbReference>
<dbReference type="Gene3D" id="3.40.50.720">
    <property type="entry name" value="NAD(P)-binding Rossmann-like Domain"/>
    <property type="match status" value="1"/>
</dbReference>
<comment type="catalytic activity">
    <reaction evidence="1 10">
        <text>UDP-alpha-D-glucose = UDP-alpha-D-galactose</text>
        <dbReference type="Rhea" id="RHEA:22168"/>
        <dbReference type="ChEBI" id="CHEBI:58885"/>
        <dbReference type="ChEBI" id="CHEBI:66914"/>
        <dbReference type="EC" id="5.1.3.2"/>
    </reaction>
</comment>
<evidence type="ECO:0000256" key="2">
    <source>
        <dbReference type="ARBA" id="ARBA00001911"/>
    </source>
</evidence>
<dbReference type="InterPro" id="IPR036291">
    <property type="entry name" value="NAD(P)-bd_dom_sf"/>
</dbReference>
<comment type="subunit">
    <text evidence="10">Homodimer.</text>
</comment>
<dbReference type="UniPathway" id="UPA00214"/>
<keyword evidence="8 10" id="KW-0413">Isomerase</keyword>
<evidence type="ECO:0000256" key="4">
    <source>
        <dbReference type="ARBA" id="ARBA00013189"/>
    </source>
</evidence>
<gene>
    <name evidence="12" type="primary">galE</name>
    <name evidence="12" type="ORF">JG30_13250</name>
</gene>
<evidence type="ECO:0000313" key="13">
    <source>
        <dbReference type="Proteomes" id="UP000033558"/>
    </source>
</evidence>
<reference evidence="12 13" key="1">
    <citation type="submission" date="2015-01" db="EMBL/GenBank/DDBJ databases">
        <title>Comparative genomics of the lactic acid bacteria isolated from the honey bee gut.</title>
        <authorList>
            <person name="Ellegaard K.M."/>
            <person name="Tamarit D."/>
            <person name="Javelind E."/>
            <person name="Olofsson T."/>
            <person name="Andersson S.G."/>
            <person name="Vasquez A."/>
        </authorList>
    </citation>
    <scope>NUCLEOTIDE SEQUENCE [LARGE SCALE GENOMIC DNA]</scope>
    <source>
        <strain evidence="12 13">Bin4</strain>
    </source>
</reference>
<dbReference type="InterPro" id="IPR016040">
    <property type="entry name" value="NAD(P)-bd_dom"/>
</dbReference>
<evidence type="ECO:0000256" key="9">
    <source>
        <dbReference type="ARBA" id="ARBA00023277"/>
    </source>
</evidence>
<dbReference type="GO" id="GO:0033499">
    <property type="term" value="P:galactose catabolic process via UDP-galactose, Leloir pathway"/>
    <property type="evidence" value="ECO:0007669"/>
    <property type="project" value="TreeGrafter"/>
</dbReference>
<evidence type="ECO:0000256" key="8">
    <source>
        <dbReference type="ARBA" id="ARBA00023235"/>
    </source>
</evidence>
<comment type="similarity">
    <text evidence="3 10">Belongs to the NAD(P)-dependent epimerase/dehydratase family.</text>
</comment>
<comment type="caution">
    <text evidence="12">The sequence shown here is derived from an EMBL/GenBank/DDBJ whole genome shotgun (WGS) entry which is preliminary data.</text>
</comment>
<dbReference type="PATRIC" id="fig|1218492.5.peg.1376"/>
<comment type="pathway">
    <text evidence="10">Carbohydrate metabolism; galactose metabolism.</text>
</comment>
<dbReference type="HOGENOM" id="CLU_007383_1_10_9"/>
<evidence type="ECO:0000256" key="6">
    <source>
        <dbReference type="ARBA" id="ARBA00023027"/>
    </source>
</evidence>
<dbReference type="CDD" id="cd05247">
    <property type="entry name" value="UDP_G4E_1_SDR_e"/>
    <property type="match status" value="1"/>
</dbReference>
<dbReference type="RefSeq" id="WP_046317362.1">
    <property type="nucleotide sequence ID" value="NZ_JBHSZT010000005.1"/>
</dbReference>
<dbReference type="AlphaFoldDB" id="A0A0F4LPY5"/>